<keyword evidence="2" id="KW-0808">Transferase</keyword>
<gene>
    <name evidence="2" type="ORF">EIP75_16575</name>
</gene>
<keyword evidence="3" id="KW-1185">Reference proteome</keyword>
<dbReference type="Pfam" id="PF13409">
    <property type="entry name" value="GST_N_2"/>
    <property type="match status" value="1"/>
</dbReference>
<dbReference type="InterPro" id="IPR036282">
    <property type="entry name" value="Glutathione-S-Trfase_C_sf"/>
</dbReference>
<proteinExistence type="predicted"/>
<dbReference type="Pfam" id="PF13410">
    <property type="entry name" value="GST_C_2"/>
    <property type="match status" value="1"/>
</dbReference>
<organism evidence="2 3">
    <name type="scientific">Aquabacterium soli</name>
    <dbReference type="NCBI Taxonomy" id="2493092"/>
    <lineage>
        <taxon>Bacteria</taxon>
        <taxon>Pseudomonadati</taxon>
        <taxon>Pseudomonadota</taxon>
        <taxon>Betaproteobacteria</taxon>
        <taxon>Burkholderiales</taxon>
        <taxon>Aquabacterium</taxon>
    </lineage>
</organism>
<sequence length="254" mass="27779">MATTTLAPRKTVATKKAVSKAAAPKATPPAKVAKPEVAAAVLTITSKNYSSWSLRGWLLARFSGLPFSEHVLPPDDPATRAEILLLSSSIRVPSLEHAGVLVWDTLAIAEYLNEVAPEAGLLPKDARARAHCRAISGEMHSGFTALRSALPMNLRAHFPKFKVWSRAQADLQRITAIWQECLETYGGPFLFGAQRTVADAMYAPVCTRFATYDVKLDAVSAAYRDLMLSQPEMQEWLAAAKTEPIEIDELDVEF</sequence>
<evidence type="ECO:0000313" key="2">
    <source>
        <dbReference type="EMBL" id="RRS03300.1"/>
    </source>
</evidence>
<dbReference type="CDD" id="cd03043">
    <property type="entry name" value="GST_N_1"/>
    <property type="match status" value="1"/>
</dbReference>
<dbReference type="GO" id="GO:0004364">
    <property type="term" value="F:glutathione transferase activity"/>
    <property type="evidence" value="ECO:0007669"/>
    <property type="project" value="TreeGrafter"/>
</dbReference>
<dbReference type="EMBL" id="RSED01000013">
    <property type="protein sequence ID" value="RRS03300.1"/>
    <property type="molecule type" value="Genomic_DNA"/>
</dbReference>
<dbReference type="PANTHER" id="PTHR42673">
    <property type="entry name" value="MALEYLACETOACETATE ISOMERASE"/>
    <property type="match status" value="1"/>
</dbReference>
<reference evidence="2 3" key="1">
    <citation type="submission" date="2018-12" db="EMBL/GenBank/DDBJ databases">
        <title>The whole draft genome of Aquabacterium sp. SJQ9.</title>
        <authorList>
            <person name="Sun L."/>
            <person name="Gao X."/>
            <person name="Chen W."/>
            <person name="Huang K."/>
        </authorList>
    </citation>
    <scope>NUCLEOTIDE SEQUENCE [LARGE SCALE GENOMIC DNA]</scope>
    <source>
        <strain evidence="2 3">SJQ9</strain>
    </source>
</reference>
<dbReference type="GO" id="GO:0006559">
    <property type="term" value="P:L-phenylalanine catabolic process"/>
    <property type="evidence" value="ECO:0007669"/>
    <property type="project" value="TreeGrafter"/>
</dbReference>
<evidence type="ECO:0000313" key="3">
    <source>
        <dbReference type="Proteomes" id="UP000269265"/>
    </source>
</evidence>
<comment type="caution">
    <text evidence="2">The sequence shown here is derived from an EMBL/GenBank/DDBJ whole genome shotgun (WGS) entry which is preliminary data.</text>
</comment>
<dbReference type="SUPFAM" id="SSF47616">
    <property type="entry name" value="GST C-terminal domain-like"/>
    <property type="match status" value="1"/>
</dbReference>
<accession>A0A426V969</accession>
<protein>
    <submittedName>
        <fullName evidence="2">Glutathione S-transferase family protein</fullName>
    </submittedName>
</protein>
<dbReference type="InterPro" id="IPR036249">
    <property type="entry name" value="Thioredoxin-like_sf"/>
</dbReference>
<evidence type="ECO:0000259" key="1">
    <source>
        <dbReference type="PROSITE" id="PS50404"/>
    </source>
</evidence>
<dbReference type="InterPro" id="IPR004045">
    <property type="entry name" value="Glutathione_S-Trfase_N"/>
</dbReference>
<dbReference type="Gene3D" id="3.40.30.10">
    <property type="entry name" value="Glutaredoxin"/>
    <property type="match status" value="1"/>
</dbReference>
<dbReference type="CDD" id="cd03194">
    <property type="entry name" value="GST_C_3"/>
    <property type="match status" value="1"/>
</dbReference>
<dbReference type="AlphaFoldDB" id="A0A426V969"/>
<feature type="domain" description="GST N-terminal" evidence="1">
    <location>
        <begin position="40"/>
        <end position="120"/>
    </location>
</feature>
<dbReference type="PROSITE" id="PS50404">
    <property type="entry name" value="GST_NTER"/>
    <property type="match status" value="1"/>
</dbReference>
<dbReference type="GO" id="GO:0006749">
    <property type="term" value="P:glutathione metabolic process"/>
    <property type="evidence" value="ECO:0007669"/>
    <property type="project" value="TreeGrafter"/>
</dbReference>
<dbReference type="SUPFAM" id="SSF52833">
    <property type="entry name" value="Thioredoxin-like"/>
    <property type="match status" value="1"/>
</dbReference>
<dbReference type="OrthoDB" id="9799538at2"/>
<dbReference type="GO" id="GO:0016034">
    <property type="term" value="F:maleylacetoacetate isomerase activity"/>
    <property type="evidence" value="ECO:0007669"/>
    <property type="project" value="TreeGrafter"/>
</dbReference>
<name>A0A426V969_9BURK</name>
<dbReference type="PANTHER" id="PTHR42673:SF4">
    <property type="entry name" value="MALEYLACETOACETATE ISOMERASE"/>
    <property type="match status" value="1"/>
</dbReference>
<dbReference type="Proteomes" id="UP000269265">
    <property type="component" value="Unassembled WGS sequence"/>
</dbReference>
<dbReference type="Gene3D" id="1.20.1050.10">
    <property type="match status" value="1"/>
</dbReference>